<accession>A0AAD4W392</accession>
<dbReference type="SUPFAM" id="SSF56672">
    <property type="entry name" value="DNA/RNA polymerases"/>
    <property type="match status" value="1"/>
</dbReference>
<dbReference type="EMBL" id="JAJFAZ020000004">
    <property type="protein sequence ID" value="KAI5334816.1"/>
    <property type="molecule type" value="Genomic_DNA"/>
</dbReference>
<dbReference type="InterPro" id="IPR013103">
    <property type="entry name" value="RVT_2"/>
</dbReference>
<proteinExistence type="predicted"/>
<evidence type="ECO:0000313" key="2">
    <source>
        <dbReference type="EMBL" id="KAI5334816.1"/>
    </source>
</evidence>
<sequence>MDYVETFSPMVNHSTIRLILAITTHFGWSILQLDVQIAFLHGSLIEEVYMKQPAGFLDSQYPTHVCKLNRSLYGLKQTPRAWFQCFSTHLEHLGFIASKADSFLFMYFHGSITIYLLIYVDDILVIGKSGSHITQLILDLGHQFFMKDLGPLHYFLGMEVVRTSTGLHLSQSKYILDLLTRMKMLDYKPLPTPAVGGRKLSSHDGDLLSDVSEYRSVVGALQYLTYTLPDIAFTVNQVCQFMHTPTTTHWAAVKWILRYLKSTSDHGLV</sequence>
<protein>
    <recommendedName>
        <fullName evidence="1">Reverse transcriptase Ty1/copia-type domain-containing protein</fullName>
    </recommendedName>
</protein>
<reference evidence="2 3" key="1">
    <citation type="journal article" date="2022" name="G3 (Bethesda)">
        <title>Whole-genome sequence and methylome profiling of the almond [Prunus dulcis (Mill.) D.A. Webb] cultivar 'Nonpareil'.</title>
        <authorList>
            <person name="D'Amico-Willman K.M."/>
            <person name="Ouma W.Z."/>
            <person name="Meulia T."/>
            <person name="Sideli G.M."/>
            <person name="Gradziel T.M."/>
            <person name="Fresnedo-Ramirez J."/>
        </authorList>
    </citation>
    <scope>NUCLEOTIDE SEQUENCE [LARGE SCALE GENOMIC DNA]</scope>
    <source>
        <strain evidence="2">Clone GOH B32 T37-40</strain>
    </source>
</reference>
<dbReference type="Pfam" id="PF07727">
    <property type="entry name" value="RVT_2"/>
    <property type="match status" value="1"/>
</dbReference>
<dbReference type="Proteomes" id="UP001054821">
    <property type="component" value="Chromosome 4"/>
</dbReference>
<evidence type="ECO:0000259" key="1">
    <source>
        <dbReference type="Pfam" id="PF07727"/>
    </source>
</evidence>
<dbReference type="PANTHER" id="PTHR11439:SF500">
    <property type="entry name" value="RNA-DIRECTED DNA POLYMERASE"/>
    <property type="match status" value="1"/>
</dbReference>
<dbReference type="AlphaFoldDB" id="A0AAD4W392"/>
<evidence type="ECO:0000313" key="3">
    <source>
        <dbReference type="Proteomes" id="UP001054821"/>
    </source>
</evidence>
<dbReference type="PANTHER" id="PTHR11439">
    <property type="entry name" value="GAG-POL-RELATED RETROTRANSPOSON"/>
    <property type="match status" value="1"/>
</dbReference>
<keyword evidence="3" id="KW-1185">Reference proteome</keyword>
<organism evidence="2 3">
    <name type="scientific">Prunus dulcis</name>
    <name type="common">Almond</name>
    <name type="synonym">Amygdalus dulcis</name>
    <dbReference type="NCBI Taxonomy" id="3755"/>
    <lineage>
        <taxon>Eukaryota</taxon>
        <taxon>Viridiplantae</taxon>
        <taxon>Streptophyta</taxon>
        <taxon>Embryophyta</taxon>
        <taxon>Tracheophyta</taxon>
        <taxon>Spermatophyta</taxon>
        <taxon>Magnoliopsida</taxon>
        <taxon>eudicotyledons</taxon>
        <taxon>Gunneridae</taxon>
        <taxon>Pentapetalae</taxon>
        <taxon>rosids</taxon>
        <taxon>fabids</taxon>
        <taxon>Rosales</taxon>
        <taxon>Rosaceae</taxon>
        <taxon>Amygdaloideae</taxon>
        <taxon>Amygdaleae</taxon>
        <taxon>Prunus</taxon>
    </lineage>
</organism>
<gene>
    <name evidence="2" type="ORF">L3X38_024949</name>
</gene>
<feature type="domain" description="Reverse transcriptase Ty1/copia-type" evidence="1">
    <location>
        <begin position="2"/>
        <end position="194"/>
    </location>
</feature>
<comment type="caution">
    <text evidence="2">The sequence shown here is derived from an EMBL/GenBank/DDBJ whole genome shotgun (WGS) entry which is preliminary data.</text>
</comment>
<dbReference type="InterPro" id="IPR043502">
    <property type="entry name" value="DNA/RNA_pol_sf"/>
</dbReference>
<name>A0AAD4W392_PRUDU</name>